<dbReference type="EMBL" id="JH650972">
    <property type="protein sequence ID" value="EXA42931.1"/>
    <property type="molecule type" value="Genomic_DNA"/>
</dbReference>
<reference evidence="1" key="1">
    <citation type="submission" date="2011-10" db="EMBL/GenBank/DDBJ databases">
        <title>The Genome Sequence of Fusarium oxysporum HDV247.</title>
        <authorList>
            <consortium name="The Broad Institute Genome Sequencing Platform"/>
            <person name="Ma L.-J."/>
            <person name="Gale L.R."/>
            <person name="Schwartz D.C."/>
            <person name="Zhou S."/>
            <person name="Corby-Kistler H."/>
            <person name="Young S.K."/>
            <person name="Zeng Q."/>
            <person name="Gargeya S."/>
            <person name="Fitzgerald M."/>
            <person name="Haas B."/>
            <person name="Abouelleil A."/>
            <person name="Alvarado L."/>
            <person name="Arachchi H.M."/>
            <person name="Berlin A."/>
            <person name="Brown A."/>
            <person name="Chapman S.B."/>
            <person name="Chen Z."/>
            <person name="Dunbar C."/>
            <person name="Freedman E."/>
            <person name="Gearin G."/>
            <person name="Goldberg J."/>
            <person name="Griggs A."/>
            <person name="Gujja S."/>
            <person name="Heiman D."/>
            <person name="Howarth C."/>
            <person name="Larson L."/>
            <person name="Lui A."/>
            <person name="MacDonald P.J.P."/>
            <person name="Montmayeur A."/>
            <person name="Murphy C."/>
            <person name="Neiman D."/>
            <person name="Pearson M."/>
            <person name="Priest M."/>
            <person name="Roberts A."/>
            <person name="Saif S."/>
            <person name="Shea T."/>
            <person name="Shenoy N."/>
            <person name="Sisk P."/>
            <person name="Stolte C."/>
            <person name="Sykes S."/>
            <person name="Wortman J."/>
            <person name="Nusbaum C."/>
            <person name="Birren B."/>
        </authorList>
    </citation>
    <scope>NUCLEOTIDE SEQUENCE [LARGE SCALE GENOMIC DNA]</scope>
    <source>
        <strain evidence="1">HDV247</strain>
    </source>
</reference>
<proteinExistence type="predicted"/>
<dbReference type="AlphaFoldDB" id="W9PIV1"/>
<evidence type="ECO:0000313" key="1">
    <source>
        <dbReference type="EMBL" id="EXA42931.1"/>
    </source>
</evidence>
<dbReference type="Proteomes" id="UP000030751">
    <property type="component" value="Unassembled WGS sequence"/>
</dbReference>
<dbReference type="HOGENOM" id="CLU_3014191_0_0_1"/>
<protein>
    <submittedName>
        <fullName evidence="1">Uncharacterized protein</fullName>
    </submittedName>
</protein>
<sequence>MSAQYAHTRIRLGMQEFTGERVNELEKRPSRLDVIPVPKALKGSYTKPDVAMSDSS</sequence>
<organism evidence="1">
    <name type="scientific">Fusarium oxysporum f. sp. pisi HDV247</name>
    <dbReference type="NCBI Taxonomy" id="1080344"/>
    <lineage>
        <taxon>Eukaryota</taxon>
        <taxon>Fungi</taxon>
        <taxon>Dikarya</taxon>
        <taxon>Ascomycota</taxon>
        <taxon>Pezizomycotina</taxon>
        <taxon>Sordariomycetes</taxon>
        <taxon>Hypocreomycetidae</taxon>
        <taxon>Hypocreales</taxon>
        <taxon>Nectriaceae</taxon>
        <taxon>Fusarium</taxon>
        <taxon>Fusarium oxysporum species complex</taxon>
    </lineage>
</organism>
<gene>
    <name evidence="1" type="ORF">FOVG_07991</name>
</gene>
<name>W9PIV1_FUSOX</name>
<accession>W9PIV1</accession>
<reference evidence="1" key="2">
    <citation type="submission" date="2012-05" db="EMBL/GenBank/DDBJ databases">
        <title>Annotation of the Genome Sequence of Fusarium oxysporum HDV247.</title>
        <authorList>
            <consortium name="The Broad Institute Genomics Platform"/>
            <person name="Ma L.-J."/>
            <person name="Corby-Kistler H."/>
            <person name="Broz K."/>
            <person name="Gale L.R."/>
            <person name="Jonkers W."/>
            <person name="O'Donnell K."/>
            <person name="Ploetz R."/>
            <person name="Steinberg C."/>
            <person name="Schwartz D.C."/>
            <person name="VanEtten H."/>
            <person name="Zhou S."/>
            <person name="Young S.K."/>
            <person name="Zeng Q."/>
            <person name="Gargeya S."/>
            <person name="Fitzgerald M."/>
            <person name="Abouelleil A."/>
            <person name="Alvarado L."/>
            <person name="Chapman S.B."/>
            <person name="Gainer-Dewar J."/>
            <person name="Goldberg J."/>
            <person name="Griggs A."/>
            <person name="Gujja S."/>
            <person name="Hansen M."/>
            <person name="Howarth C."/>
            <person name="Imamovic A."/>
            <person name="Ireland A."/>
            <person name="Larimer J."/>
            <person name="McCowan C."/>
            <person name="Murphy C."/>
            <person name="Pearson M."/>
            <person name="Poon T.W."/>
            <person name="Priest M."/>
            <person name="Roberts A."/>
            <person name="Saif S."/>
            <person name="Shea T."/>
            <person name="Sykes S."/>
            <person name="Wortman J."/>
            <person name="Nusbaum C."/>
            <person name="Birren B."/>
        </authorList>
    </citation>
    <scope>NUCLEOTIDE SEQUENCE</scope>
    <source>
        <strain evidence="1">HDV247</strain>
    </source>
</reference>